<proteinExistence type="predicted"/>
<accession>A0ABV3Y0T7</accession>
<dbReference type="EMBL" id="JBEHHI010000005">
    <property type="protein sequence ID" value="MEX5730227.1"/>
    <property type="molecule type" value="Genomic_DNA"/>
</dbReference>
<evidence type="ECO:0000313" key="1">
    <source>
        <dbReference type="EMBL" id="MEX5730227.1"/>
    </source>
</evidence>
<evidence type="ECO:0000313" key="2">
    <source>
        <dbReference type="Proteomes" id="UP001560019"/>
    </source>
</evidence>
<comment type="caution">
    <text evidence="1">The sequence shown here is derived from an EMBL/GenBank/DDBJ whole genome shotgun (WGS) entry which is preliminary data.</text>
</comment>
<dbReference type="Proteomes" id="UP001560019">
    <property type="component" value="Unassembled WGS sequence"/>
</dbReference>
<name>A0ABV3Y0T7_9RHOB</name>
<dbReference type="Gene3D" id="3.40.50.300">
    <property type="entry name" value="P-loop containing nucleotide triphosphate hydrolases"/>
    <property type="match status" value="1"/>
</dbReference>
<sequence length="259" mass="28979">MRIHHEIAFRALRPVLPGAGRRPRTIFVIGCMRSGSSMLSHVLIANDGIAGYGESHVHYTDPRSISELGYWIFRFGGRLPRRDIYMLDKVLHRSHMPHPERVVPWCDPKFVFMLRRPEGNIVSLARLFYDGAPPDEAKLAHAADYYINRLGEICAFIGALPAGLPCLTVRYDSLVAHPQEDLGRLTAFLGLRQPLSEQYRLTSTTGKWGVGDGSENIRSGRILRREAAAQDAPDIPRLDEARAAHDRVTALLQARGGRP</sequence>
<dbReference type="SUPFAM" id="SSF52540">
    <property type="entry name" value="P-loop containing nucleoside triphosphate hydrolases"/>
    <property type="match status" value="1"/>
</dbReference>
<dbReference type="RefSeq" id="WP_125403204.1">
    <property type="nucleotide sequence ID" value="NZ_JBEHHI010000005.1"/>
</dbReference>
<dbReference type="InterPro" id="IPR027417">
    <property type="entry name" value="P-loop_NTPase"/>
</dbReference>
<organism evidence="1 2">
    <name type="scientific">Rhodovulum iodosum</name>
    <dbReference type="NCBI Taxonomy" id="68291"/>
    <lineage>
        <taxon>Bacteria</taxon>
        <taxon>Pseudomonadati</taxon>
        <taxon>Pseudomonadota</taxon>
        <taxon>Alphaproteobacteria</taxon>
        <taxon>Rhodobacterales</taxon>
        <taxon>Paracoccaceae</taxon>
        <taxon>Rhodovulum</taxon>
    </lineage>
</organism>
<gene>
    <name evidence="1" type="ORF">Ga0609869_003580</name>
</gene>
<protein>
    <recommendedName>
        <fullName evidence="3">Sulfotransferase</fullName>
    </recommendedName>
</protein>
<keyword evidence="2" id="KW-1185">Reference proteome</keyword>
<reference evidence="1 2" key="1">
    <citation type="submission" date="2024-06" db="EMBL/GenBank/DDBJ databases">
        <title>Genome of Rhodovulum iodosum, a marine photoferrotroph.</title>
        <authorList>
            <person name="Bianchini G."/>
            <person name="Nikeleit V."/>
            <person name="Kappler A."/>
            <person name="Bryce C."/>
            <person name="Sanchez-Baracaldo P."/>
        </authorList>
    </citation>
    <scope>NUCLEOTIDE SEQUENCE [LARGE SCALE GENOMIC DNA]</scope>
    <source>
        <strain evidence="1 2">UT/N1</strain>
    </source>
</reference>
<evidence type="ECO:0008006" key="3">
    <source>
        <dbReference type="Google" id="ProtNLM"/>
    </source>
</evidence>